<organism evidence="1 2">
    <name type="scientific">Alterisphingorhabdus coralli</name>
    <dbReference type="NCBI Taxonomy" id="3071408"/>
    <lineage>
        <taxon>Bacteria</taxon>
        <taxon>Pseudomonadati</taxon>
        <taxon>Pseudomonadota</taxon>
        <taxon>Alphaproteobacteria</taxon>
        <taxon>Sphingomonadales</taxon>
        <taxon>Sphingomonadaceae</taxon>
        <taxon>Alterisphingorhabdus (ex Yan et al. 2024)</taxon>
    </lineage>
</organism>
<sequence>MSYFPTSSHGDTVVVTLNNPDRNTLLPELLEEGTKVFEQLVKDPPKGGVVLTGAGEHFTCGMNTKVAASLDEAGVKRAVAAINSYCAALHRLPCSLVAAVNGNCIGAGGIMALASDWIVAAKGDYKIGLPEAKAGLPFPPVPQIILDYWMDPVWRRRLALSSELLAPEQAILAGLADELCDTAKLIETAVAQAQTLNAQPGFAACKQQLRARANAEIDAILA</sequence>
<evidence type="ECO:0000313" key="1">
    <source>
        <dbReference type="EMBL" id="WOE75585.1"/>
    </source>
</evidence>
<protein>
    <submittedName>
        <fullName evidence="1">Enoyl-CoA hydratase/isomerase family protein</fullName>
    </submittedName>
</protein>
<dbReference type="EMBL" id="CP136594">
    <property type="protein sequence ID" value="WOE75585.1"/>
    <property type="molecule type" value="Genomic_DNA"/>
</dbReference>
<name>A0AA97I1S2_9SPHN</name>
<accession>A0AA97I1S2</accession>
<dbReference type="RefSeq" id="WP_317082623.1">
    <property type="nucleotide sequence ID" value="NZ_CP136594.1"/>
</dbReference>
<reference evidence="1 2" key="1">
    <citation type="submission" date="2023-10" db="EMBL/GenBank/DDBJ databases">
        <title>Complete genome sequence of a Sphingomonadaceae bacterium.</title>
        <authorList>
            <person name="Yan C."/>
        </authorList>
    </citation>
    <scope>NUCLEOTIDE SEQUENCE [LARGE SCALE GENOMIC DNA]</scope>
    <source>
        <strain evidence="1 2">SCSIO 66989</strain>
    </source>
</reference>
<dbReference type="CDD" id="cd06558">
    <property type="entry name" value="crotonase-like"/>
    <property type="match status" value="1"/>
</dbReference>
<dbReference type="PANTHER" id="PTHR11941">
    <property type="entry name" value="ENOYL-COA HYDRATASE-RELATED"/>
    <property type="match status" value="1"/>
</dbReference>
<dbReference type="InterPro" id="IPR029045">
    <property type="entry name" value="ClpP/crotonase-like_dom_sf"/>
</dbReference>
<dbReference type="Proteomes" id="UP001302429">
    <property type="component" value="Chromosome"/>
</dbReference>
<dbReference type="AlphaFoldDB" id="A0AA97I1S2"/>
<dbReference type="SUPFAM" id="SSF52096">
    <property type="entry name" value="ClpP/crotonase"/>
    <property type="match status" value="1"/>
</dbReference>
<gene>
    <name evidence="1" type="ORF">RB602_02405</name>
</gene>
<dbReference type="Gene3D" id="3.90.226.10">
    <property type="entry name" value="2-enoyl-CoA Hydratase, Chain A, domain 1"/>
    <property type="match status" value="1"/>
</dbReference>
<dbReference type="Pfam" id="PF00378">
    <property type="entry name" value="ECH_1"/>
    <property type="match status" value="1"/>
</dbReference>
<evidence type="ECO:0000313" key="2">
    <source>
        <dbReference type="Proteomes" id="UP001302429"/>
    </source>
</evidence>
<keyword evidence="2" id="KW-1185">Reference proteome</keyword>
<dbReference type="KEGG" id="acoa:RB602_02405"/>
<proteinExistence type="predicted"/>
<dbReference type="PANTHER" id="PTHR11941:SF54">
    <property type="entry name" value="ENOYL-COA HYDRATASE, MITOCHONDRIAL"/>
    <property type="match status" value="1"/>
</dbReference>
<dbReference type="InterPro" id="IPR001753">
    <property type="entry name" value="Enoyl-CoA_hydra/iso"/>
</dbReference>
<dbReference type="GO" id="GO:0003824">
    <property type="term" value="F:catalytic activity"/>
    <property type="evidence" value="ECO:0007669"/>
    <property type="project" value="UniProtKB-ARBA"/>
</dbReference>
<dbReference type="GO" id="GO:0006635">
    <property type="term" value="P:fatty acid beta-oxidation"/>
    <property type="evidence" value="ECO:0007669"/>
    <property type="project" value="TreeGrafter"/>
</dbReference>